<dbReference type="EMBL" id="JAGIZB010000031">
    <property type="protein sequence ID" value="MBP0447329.1"/>
    <property type="molecule type" value="Genomic_DNA"/>
</dbReference>
<dbReference type="Proteomes" id="UP000681594">
    <property type="component" value="Unassembled WGS sequence"/>
</dbReference>
<proteinExistence type="predicted"/>
<evidence type="ECO:0000313" key="2">
    <source>
        <dbReference type="Proteomes" id="UP000681594"/>
    </source>
</evidence>
<comment type="caution">
    <text evidence="1">The sequence shown here is derived from an EMBL/GenBank/DDBJ whole genome shotgun (WGS) entry which is preliminary data.</text>
</comment>
<reference evidence="1 2" key="1">
    <citation type="submission" date="2021-03" db="EMBL/GenBank/DDBJ databases">
        <authorList>
            <person name="So Y."/>
        </authorList>
    </citation>
    <scope>NUCLEOTIDE SEQUENCE [LARGE SCALE GENOMIC DNA]</scope>
    <source>
        <strain evidence="1 2">SSH11</strain>
    </source>
</reference>
<protein>
    <submittedName>
        <fullName evidence="1">Uncharacterized protein</fullName>
    </submittedName>
</protein>
<gene>
    <name evidence="1" type="ORF">J8J14_21405</name>
</gene>
<evidence type="ECO:0000313" key="1">
    <source>
        <dbReference type="EMBL" id="MBP0447329.1"/>
    </source>
</evidence>
<organism evidence="1 2">
    <name type="scientific">Pararoseomonas baculiformis</name>
    <dbReference type="NCBI Taxonomy" id="2820812"/>
    <lineage>
        <taxon>Bacteria</taxon>
        <taxon>Pseudomonadati</taxon>
        <taxon>Pseudomonadota</taxon>
        <taxon>Alphaproteobacteria</taxon>
        <taxon>Acetobacterales</taxon>
        <taxon>Acetobacteraceae</taxon>
        <taxon>Pararoseomonas</taxon>
    </lineage>
</organism>
<keyword evidence="2" id="KW-1185">Reference proteome</keyword>
<sequence length="132" mass="13981">MILKPTGSGGSPMPGSTPVYLLELIRRLNRLFGEAAPLSDQAHFVNQIASIAQENQVVMAQVGRTEKELAMKGNLPGAVQGAIVRLMTSNNALAKLLLKGDKQAMGILPDIIYDILKSGEKLNLDDLSGAAA</sequence>
<dbReference type="RefSeq" id="WP_209381599.1">
    <property type="nucleotide sequence ID" value="NZ_JAGIZB010000031.1"/>
</dbReference>
<name>A0ABS4AJW7_9PROT</name>
<accession>A0ABS4AJW7</accession>